<reference evidence="1" key="1">
    <citation type="journal article" date="2014" name="Front. Microbiol.">
        <title>High frequency of phylogenetically diverse reductive dehalogenase-homologous genes in deep subseafloor sedimentary metagenomes.</title>
        <authorList>
            <person name="Kawai M."/>
            <person name="Futagami T."/>
            <person name="Toyoda A."/>
            <person name="Takaki Y."/>
            <person name="Nishi S."/>
            <person name="Hori S."/>
            <person name="Arai W."/>
            <person name="Tsubouchi T."/>
            <person name="Morono Y."/>
            <person name="Uchiyama I."/>
            <person name="Ito T."/>
            <person name="Fujiyama A."/>
            <person name="Inagaki F."/>
            <person name="Takami H."/>
        </authorList>
    </citation>
    <scope>NUCLEOTIDE SEQUENCE</scope>
    <source>
        <strain evidence="1">Expedition CK06-06</strain>
    </source>
</reference>
<proteinExistence type="predicted"/>
<sequence length="60" mass="6523">AIREAADCPPPADPEPLPGCYELSTSRVPAWQGNYRVRLYDDGALVEFILGGETVASMRT</sequence>
<protein>
    <submittedName>
        <fullName evidence="1">Uncharacterized protein</fullName>
    </submittedName>
</protein>
<dbReference type="AlphaFoldDB" id="X0ZQ71"/>
<accession>X0ZQ71</accession>
<dbReference type="EMBL" id="BARS01053293">
    <property type="protein sequence ID" value="GAG50376.1"/>
    <property type="molecule type" value="Genomic_DNA"/>
</dbReference>
<feature type="non-terminal residue" evidence="1">
    <location>
        <position position="1"/>
    </location>
</feature>
<name>X0ZQ71_9ZZZZ</name>
<evidence type="ECO:0000313" key="1">
    <source>
        <dbReference type="EMBL" id="GAG50376.1"/>
    </source>
</evidence>
<gene>
    <name evidence="1" type="ORF">S01H1_79102</name>
</gene>
<organism evidence="1">
    <name type="scientific">marine sediment metagenome</name>
    <dbReference type="NCBI Taxonomy" id="412755"/>
    <lineage>
        <taxon>unclassified sequences</taxon>
        <taxon>metagenomes</taxon>
        <taxon>ecological metagenomes</taxon>
    </lineage>
</organism>
<comment type="caution">
    <text evidence="1">The sequence shown here is derived from an EMBL/GenBank/DDBJ whole genome shotgun (WGS) entry which is preliminary data.</text>
</comment>